<keyword evidence="1" id="KW-0472">Membrane</keyword>
<proteinExistence type="predicted"/>
<dbReference type="Pfam" id="PF04087">
    <property type="entry name" value="DUF389"/>
    <property type="match status" value="1"/>
</dbReference>
<evidence type="ECO:0008006" key="3">
    <source>
        <dbReference type="Google" id="ProtNLM"/>
    </source>
</evidence>
<dbReference type="InterPro" id="IPR005240">
    <property type="entry name" value="DUF389"/>
</dbReference>
<comment type="caution">
    <text evidence="2">The sequence shown here is derived from an EMBL/GenBank/DDBJ whole genome shotgun (WGS) entry which is preliminary data.</text>
</comment>
<evidence type="ECO:0000256" key="1">
    <source>
        <dbReference type="SAM" id="Phobius"/>
    </source>
</evidence>
<keyword evidence="1" id="KW-1133">Transmembrane helix</keyword>
<dbReference type="PANTHER" id="PTHR20992">
    <property type="entry name" value="AT15442P-RELATED"/>
    <property type="match status" value="1"/>
</dbReference>
<sequence length="151" mass="15304">MGLLTDSVAIIIGAMLVAPLMSPILGMGMASITGDGHLLRDSISGVIQGAIVAVLVSFLWTWLNRNLPFILLQEVPGEVLARTNPSPIDLTIAVAGGIAAAYALAQPHLSAALPGVAIATALMPPLCTIGVGLALDRMDVAGGAGLLFVTN</sequence>
<feature type="transmembrane region" description="Helical" evidence="1">
    <location>
        <begin position="88"/>
        <end position="105"/>
    </location>
</feature>
<dbReference type="PANTHER" id="PTHR20992:SF9">
    <property type="entry name" value="AT15442P-RELATED"/>
    <property type="match status" value="1"/>
</dbReference>
<keyword evidence="1" id="KW-0812">Transmembrane</keyword>
<feature type="transmembrane region" description="Helical" evidence="1">
    <location>
        <begin position="111"/>
        <end position="135"/>
    </location>
</feature>
<dbReference type="AlphaFoldDB" id="X1HK84"/>
<accession>X1HK84</accession>
<feature type="non-terminal residue" evidence="2">
    <location>
        <position position="151"/>
    </location>
</feature>
<protein>
    <recommendedName>
        <fullName evidence="3">DUF389 domain-containing protein</fullName>
    </recommendedName>
</protein>
<dbReference type="EMBL" id="BARU01006171">
    <property type="protein sequence ID" value="GAH45728.1"/>
    <property type="molecule type" value="Genomic_DNA"/>
</dbReference>
<organism evidence="2">
    <name type="scientific">marine sediment metagenome</name>
    <dbReference type="NCBI Taxonomy" id="412755"/>
    <lineage>
        <taxon>unclassified sequences</taxon>
        <taxon>metagenomes</taxon>
        <taxon>ecological metagenomes</taxon>
    </lineage>
</organism>
<feature type="transmembrane region" description="Helical" evidence="1">
    <location>
        <begin position="42"/>
        <end position="63"/>
    </location>
</feature>
<feature type="transmembrane region" description="Helical" evidence="1">
    <location>
        <begin position="7"/>
        <end position="30"/>
    </location>
</feature>
<evidence type="ECO:0000313" key="2">
    <source>
        <dbReference type="EMBL" id="GAH45728.1"/>
    </source>
</evidence>
<name>X1HK84_9ZZZZ</name>
<reference evidence="2" key="1">
    <citation type="journal article" date="2014" name="Front. Microbiol.">
        <title>High frequency of phylogenetically diverse reductive dehalogenase-homologous genes in deep subseafloor sedimentary metagenomes.</title>
        <authorList>
            <person name="Kawai M."/>
            <person name="Futagami T."/>
            <person name="Toyoda A."/>
            <person name="Takaki Y."/>
            <person name="Nishi S."/>
            <person name="Hori S."/>
            <person name="Arai W."/>
            <person name="Tsubouchi T."/>
            <person name="Morono Y."/>
            <person name="Uchiyama I."/>
            <person name="Ito T."/>
            <person name="Fujiyama A."/>
            <person name="Inagaki F."/>
            <person name="Takami H."/>
        </authorList>
    </citation>
    <scope>NUCLEOTIDE SEQUENCE</scope>
    <source>
        <strain evidence="2">Expedition CK06-06</strain>
    </source>
</reference>
<gene>
    <name evidence="2" type="ORF">S03H2_12114</name>
</gene>